<dbReference type="EMBL" id="UAWL01000031">
    <property type="protein sequence ID" value="SQC36436.1"/>
    <property type="molecule type" value="Genomic_DNA"/>
</dbReference>
<reference evidence="1 2" key="1">
    <citation type="submission" date="2018-06" db="EMBL/GenBank/DDBJ databases">
        <authorList>
            <consortium name="Pathogen Informatics"/>
            <person name="Doyle S."/>
        </authorList>
    </citation>
    <scope>NUCLEOTIDE SEQUENCE [LARGE SCALE GENOMIC DNA]</scope>
    <source>
        <strain evidence="1 2">NCTC13102</strain>
    </source>
</reference>
<proteinExistence type="predicted"/>
<gene>
    <name evidence="1" type="ORF">NCTC13102_02243</name>
</gene>
<dbReference type="Proteomes" id="UP000250166">
    <property type="component" value="Unassembled WGS sequence"/>
</dbReference>
<name>A0A2X3EFS9_9HELI</name>
<organism evidence="1 2">
    <name type="scientific">Helicobacter fennelliae</name>
    <dbReference type="NCBI Taxonomy" id="215"/>
    <lineage>
        <taxon>Bacteria</taxon>
        <taxon>Pseudomonadati</taxon>
        <taxon>Campylobacterota</taxon>
        <taxon>Epsilonproteobacteria</taxon>
        <taxon>Campylobacterales</taxon>
        <taxon>Helicobacteraceae</taxon>
        <taxon>Helicobacter</taxon>
    </lineage>
</organism>
<accession>A0A2X3EFS9</accession>
<evidence type="ECO:0000313" key="1">
    <source>
        <dbReference type="EMBL" id="SQC36436.1"/>
    </source>
</evidence>
<evidence type="ECO:0000313" key="2">
    <source>
        <dbReference type="Proteomes" id="UP000250166"/>
    </source>
</evidence>
<protein>
    <submittedName>
        <fullName evidence="1">Uncharacterized protein</fullName>
    </submittedName>
</protein>
<dbReference type="AlphaFoldDB" id="A0A2X3EFS9"/>
<dbReference type="RefSeq" id="WP_112059275.1">
    <property type="nucleotide sequence ID" value="NZ_UAWL01000031.1"/>
</dbReference>
<sequence>MKKYRPISSNIEESSEEPIKLEGFYPFSYYDLSAFEPNEHIQCGDELFNGTIHQDDIEEIFLAMRGAGNPYDNQSFEVQTAYPINLINSMRLINNENRKIAHRMPDVSFAIEQTYEDYKHITIKTQVQNQEISITCDNLLRLIDKALIRDEESLLQQSEILNSTSQTQHSNTYKKRR</sequence>